<gene>
    <name evidence="2" type="ORF">ACFO3D_07920</name>
</gene>
<organism evidence="2 3">
    <name type="scientific">Virgibacillus kekensis</name>
    <dbReference type="NCBI Taxonomy" id="202261"/>
    <lineage>
        <taxon>Bacteria</taxon>
        <taxon>Bacillati</taxon>
        <taxon>Bacillota</taxon>
        <taxon>Bacilli</taxon>
        <taxon>Bacillales</taxon>
        <taxon>Bacillaceae</taxon>
        <taxon>Virgibacillus</taxon>
    </lineage>
</organism>
<proteinExistence type="predicted"/>
<dbReference type="InterPro" id="IPR036291">
    <property type="entry name" value="NAD(P)-bd_dom_sf"/>
</dbReference>
<dbReference type="EMBL" id="JBHSFU010000004">
    <property type="protein sequence ID" value="MFC4558136.1"/>
    <property type="molecule type" value="Genomic_DNA"/>
</dbReference>
<dbReference type="Gene3D" id="3.40.50.720">
    <property type="entry name" value="NAD(P)-binding Rossmann-like Domain"/>
    <property type="match status" value="1"/>
</dbReference>
<dbReference type="PANTHER" id="PTHR43242">
    <property type="entry name" value="NAD(P)-BINDING ROSSMANN-FOLD SUPERFAMILY PROTEIN"/>
    <property type="match status" value="1"/>
</dbReference>
<comment type="caution">
    <text evidence="2">The sequence shown here is derived from an EMBL/GenBank/DDBJ whole genome shotgun (WGS) entry which is preliminary data.</text>
</comment>
<evidence type="ECO:0000259" key="1">
    <source>
        <dbReference type="Pfam" id="PF04321"/>
    </source>
</evidence>
<reference evidence="3" key="1">
    <citation type="journal article" date="2019" name="Int. J. Syst. Evol. Microbiol.">
        <title>The Global Catalogue of Microorganisms (GCM) 10K type strain sequencing project: providing services to taxonomists for standard genome sequencing and annotation.</title>
        <authorList>
            <consortium name="The Broad Institute Genomics Platform"/>
            <consortium name="The Broad Institute Genome Sequencing Center for Infectious Disease"/>
            <person name="Wu L."/>
            <person name="Ma J."/>
        </authorList>
    </citation>
    <scope>NUCLEOTIDE SEQUENCE [LARGE SCALE GENOMIC DNA]</scope>
    <source>
        <strain evidence="3">CGMCC 4.7426</strain>
    </source>
</reference>
<protein>
    <submittedName>
        <fullName evidence="2">Sugar nucleotide-binding protein</fullName>
    </submittedName>
</protein>
<accession>A0ABV9DH30</accession>
<name>A0ABV9DH30_9BACI</name>
<dbReference type="SUPFAM" id="SSF51735">
    <property type="entry name" value="NAD(P)-binding Rossmann-fold domains"/>
    <property type="match status" value="1"/>
</dbReference>
<dbReference type="RefSeq" id="WP_390294536.1">
    <property type="nucleotide sequence ID" value="NZ_JBHSFU010000004.1"/>
</dbReference>
<dbReference type="InterPro" id="IPR029903">
    <property type="entry name" value="RmlD-like-bd"/>
</dbReference>
<evidence type="ECO:0000313" key="3">
    <source>
        <dbReference type="Proteomes" id="UP001595989"/>
    </source>
</evidence>
<keyword evidence="3" id="KW-1185">Reference proteome</keyword>
<sequence>MKVCVFGASGYVGASVYQKLKDAKDVEVVGTYLEEPAIFDDLYKLDVNEEEAFSNFYKETKPDVVVWSVMDGPNEHELIDRGLINLITFLTPQTKLVYMSSDFVFTDGKGPYDEEDNTSKLPEDHIYSNYANAKVKAEHFITKELSNYVILRAGPIYGENAIGKLDQRTDELSCRLRSDQQAEFRNDLVRTFVHVEDLANVIVEFAGNEEKGLFHVGPEDKKSFYEFMQQMAEQMGYDPDLVKKGSEDEIADREIPKDISLKTEKIKEVTKQNFR</sequence>
<feature type="domain" description="RmlD-like substrate binding" evidence="1">
    <location>
        <begin position="94"/>
        <end position="271"/>
    </location>
</feature>
<dbReference type="PANTHER" id="PTHR43242:SF1">
    <property type="entry name" value="NAD(P)-BINDING ROSSMANN-FOLD SUPERFAMILY PROTEIN"/>
    <property type="match status" value="1"/>
</dbReference>
<dbReference type="Pfam" id="PF04321">
    <property type="entry name" value="RmlD_sub_bind"/>
    <property type="match status" value="1"/>
</dbReference>
<evidence type="ECO:0000313" key="2">
    <source>
        <dbReference type="EMBL" id="MFC4558136.1"/>
    </source>
</evidence>
<dbReference type="Proteomes" id="UP001595989">
    <property type="component" value="Unassembled WGS sequence"/>
</dbReference>